<evidence type="ECO:0000256" key="4">
    <source>
        <dbReference type="SAM" id="SignalP"/>
    </source>
</evidence>
<evidence type="ECO:0000256" key="1">
    <source>
        <dbReference type="ARBA" id="ARBA00022737"/>
    </source>
</evidence>
<dbReference type="SUPFAM" id="SSF49854">
    <property type="entry name" value="Spermadhesin, CUB domain"/>
    <property type="match status" value="2"/>
</dbReference>
<feature type="domain" description="CUB" evidence="5">
    <location>
        <begin position="157"/>
        <end position="268"/>
    </location>
</feature>
<dbReference type="PANTHER" id="PTHR24251">
    <property type="entry name" value="OVOCHYMASE-RELATED"/>
    <property type="match status" value="1"/>
</dbReference>
<evidence type="ECO:0000313" key="6">
    <source>
        <dbReference type="EMBL" id="ADY46414.1"/>
    </source>
</evidence>
<keyword evidence="4" id="KW-0732">Signal</keyword>
<accession>F1L8G0</accession>
<sequence length="327" mass="37004">MLTVLVLFSFMSTSFASARSLATCTCIHFNVSGAFQTPNYLSPRPLQNTCLLYSFMAPADHIIEAVFDTFEFSPRMESCVDFLRIFDGTIDGSIDERTAHNGEFCGKEIEPGRKFISLTNHLAFHVQFSGTTRGFRGVHKFISNERFRQNATEIQPCRYSIDAAEGNIFSPQYPHFYPSNANCTYFFPVRKSRKILLKLEFLDFRPLSCSTDYIDIYQMHPKIHLDKLCYDSMPPYSLSSKNGFIVEFHSGSNERSKNRGFHFWFKYVREDEATQAVPLAHSASHAQIDSKSLCPVRITSPSMSSGTDAVISAEKGIINSSLYSVPD</sequence>
<evidence type="ECO:0000259" key="5">
    <source>
        <dbReference type="PROSITE" id="PS01180"/>
    </source>
</evidence>
<keyword evidence="1" id="KW-0677">Repeat</keyword>
<dbReference type="SMART" id="SM00042">
    <property type="entry name" value="CUB"/>
    <property type="match status" value="2"/>
</dbReference>
<feature type="chain" id="PRO_5003265475" evidence="4">
    <location>
        <begin position="19"/>
        <end position="327"/>
    </location>
</feature>
<dbReference type="InterPro" id="IPR035914">
    <property type="entry name" value="Sperma_CUB_dom_sf"/>
</dbReference>
<protein>
    <submittedName>
        <fullName evidence="6">Suppressor of lurcher protein 1</fullName>
    </submittedName>
</protein>
<dbReference type="CDD" id="cd00041">
    <property type="entry name" value="CUB"/>
    <property type="match status" value="2"/>
</dbReference>
<dbReference type="PROSITE" id="PS01180">
    <property type="entry name" value="CUB"/>
    <property type="match status" value="2"/>
</dbReference>
<name>F1L8G0_ASCSU</name>
<reference evidence="6" key="1">
    <citation type="journal article" date="2011" name="Genome Res.">
        <title>Deep small RNA sequencing from the nematode Ascaris reveals conservation, functional diversification, and novel developmental profiles.</title>
        <authorList>
            <person name="Wang J."/>
            <person name="Czech B."/>
            <person name="Crunk A."/>
            <person name="Wallace A."/>
            <person name="Mitreva M."/>
            <person name="Hannon G.J."/>
            <person name="Davis R.E."/>
        </authorList>
    </citation>
    <scope>NUCLEOTIDE SEQUENCE</scope>
</reference>
<dbReference type="InterPro" id="IPR000859">
    <property type="entry name" value="CUB_dom"/>
</dbReference>
<proteinExistence type="evidence at transcript level"/>
<dbReference type="PANTHER" id="PTHR24251:SF28">
    <property type="entry name" value="NEUROPILIN AND TOLLOID-LIKE, ISOFORM B"/>
    <property type="match status" value="1"/>
</dbReference>
<dbReference type="Pfam" id="PF00431">
    <property type="entry name" value="CUB"/>
    <property type="match status" value="2"/>
</dbReference>
<feature type="domain" description="CUB" evidence="5">
    <location>
        <begin position="24"/>
        <end position="142"/>
    </location>
</feature>
<dbReference type="AlphaFoldDB" id="F1L8G0"/>
<evidence type="ECO:0000256" key="3">
    <source>
        <dbReference type="PROSITE-ProRule" id="PRU00059"/>
    </source>
</evidence>
<organism evidence="6">
    <name type="scientific">Ascaris suum</name>
    <name type="common">Pig roundworm</name>
    <name type="synonym">Ascaris lumbricoides</name>
    <dbReference type="NCBI Taxonomy" id="6253"/>
    <lineage>
        <taxon>Eukaryota</taxon>
        <taxon>Metazoa</taxon>
        <taxon>Ecdysozoa</taxon>
        <taxon>Nematoda</taxon>
        <taxon>Chromadorea</taxon>
        <taxon>Rhabditida</taxon>
        <taxon>Spirurina</taxon>
        <taxon>Ascaridomorpha</taxon>
        <taxon>Ascaridoidea</taxon>
        <taxon>Ascarididae</taxon>
        <taxon>Ascaris</taxon>
    </lineage>
</organism>
<evidence type="ECO:0000256" key="2">
    <source>
        <dbReference type="ARBA" id="ARBA00023157"/>
    </source>
</evidence>
<dbReference type="Gene3D" id="2.60.120.290">
    <property type="entry name" value="Spermadhesin, CUB domain"/>
    <property type="match status" value="2"/>
</dbReference>
<comment type="caution">
    <text evidence="3">Lacks conserved residue(s) required for the propagation of feature annotation.</text>
</comment>
<feature type="signal peptide" evidence="4">
    <location>
        <begin position="1"/>
        <end position="18"/>
    </location>
</feature>
<keyword evidence="2" id="KW-1015">Disulfide bond</keyword>
<dbReference type="EMBL" id="JI173764">
    <property type="protein sequence ID" value="ADY46414.1"/>
    <property type="molecule type" value="mRNA"/>
</dbReference>